<proteinExistence type="predicted"/>
<evidence type="ECO:0000313" key="1">
    <source>
        <dbReference type="EMBL" id="GFS76559.1"/>
    </source>
</evidence>
<comment type="caution">
    <text evidence="1">The sequence shown here is derived from an EMBL/GenBank/DDBJ whole genome shotgun (WGS) entry which is preliminary data.</text>
</comment>
<keyword evidence="2" id="KW-1185">Reference proteome</keyword>
<protein>
    <submittedName>
        <fullName evidence="1">Uncharacterized protein</fullName>
    </submittedName>
</protein>
<sequence>MNCRSYLTAPGSCLANLALASREEEQRTYPSLTTRHLRVGREEGTGGGIDSKPGSSRMMVIIKKTHGGNGYFLPNGQHTTQSVRWWSRCSREKFPPGSVRSKSQGGN</sequence>
<organism evidence="1 2">
    <name type="scientific">Nephila pilipes</name>
    <name type="common">Giant wood spider</name>
    <name type="synonym">Nephila maculata</name>
    <dbReference type="NCBI Taxonomy" id="299642"/>
    <lineage>
        <taxon>Eukaryota</taxon>
        <taxon>Metazoa</taxon>
        <taxon>Ecdysozoa</taxon>
        <taxon>Arthropoda</taxon>
        <taxon>Chelicerata</taxon>
        <taxon>Arachnida</taxon>
        <taxon>Araneae</taxon>
        <taxon>Araneomorphae</taxon>
        <taxon>Entelegynae</taxon>
        <taxon>Araneoidea</taxon>
        <taxon>Nephilidae</taxon>
        <taxon>Nephila</taxon>
    </lineage>
</organism>
<dbReference type="AlphaFoldDB" id="A0A8X6MT23"/>
<accession>A0A8X6MT23</accession>
<dbReference type="Proteomes" id="UP000887013">
    <property type="component" value="Unassembled WGS sequence"/>
</dbReference>
<name>A0A8X6MT23_NEPPI</name>
<gene>
    <name evidence="1" type="ORF">NPIL_684421</name>
</gene>
<evidence type="ECO:0000313" key="2">
    <source>
        <dbReference type="Proteomes" id="UP000887013"/>
    </source>
</evidence>
<reference evidence="1" key="1">
    <citation type="submission" date="2020-08" db="EMBL/GenBank/DDBJ databases">
        <title>Multicomponent nature underlies the extraordinary mechanical properties of spider dragline silk.</title>
        <authorList>
            <person name="Kono N."/>
            <person name="Nakamura H."/>
            <person name="Mori M."/>
            <person name="Yoshida Y."/>
            <person name="Ohtoshi R."/>
            <person name="Malay A.D."/>
            <person name="Moran D.A.P."/>
            <person name="Tomita M."/>
            <person name="Numata K."/>
            <person name="Arakawa K."/>
        </authorList>
    </citation>
    <scope>NUCLEOTIDE SEQUENCE</scope>
</reference>
<dbReference type="EMBL" id="BMAW01050684">
    <property type="protein sequence ID" value="GFS76559.1"/>
    <property type="molecule type" value="Genomic_DNA"/>
</dbReference>